<dbReference type="Gene3D" id="1.10.439.10">
    <property type="entry name" value="Penicillin Amidohydrolase, domain 1"/>
    <property type="match status" value="1"/>
</dbReference>
<evidence type="ECO:0008006" key="3">
    <source>
        <dbReference type="Google" id="ProtNLM"/>
    </source>
</evidence>
<evidence type="ECO:0000256" key="1">
    <source>
        <dbReference type="SAM" id="Phobius"/>
    </source>
</evidence>
<protein>
    <recommendedName>
        <fullName evidence="3">Penicillin acylase family protein</fullName>
    </recommendedName>
</protein>
<dbReference type="InterPro" id="IPR023343">
    <property type="entry name" value="Penicillin_amidase_dom1"/>
</dbReference>
<proteinExistence type="predicted"/>
<sequence>MNKSVKYAIFILITFLILLIGLRTYIYPPLPDYEGSISLKELSDTVNVYTDGFGVPHVFAKNESDLFLAA</sequence>
<name>A0A383EUE2_9ZZZZ</name>
<organism evidence="2">
    <name type="scientific">marine metagenome</name>
    <dbReference type="NCBI Taxonomy" id="408172"/>
    <lineage>
        <taxon>unclassified sequences</taxon>
        <taxon>metagenomes</taxon>
        <taxon>ecological metagenomes</taxon>
    </lineage>
</organism>
<accession>A0A383EUE2</accession>
<dbReference type="SUPFAM" id="SSF56235">
    <property type="entry name" value="N-terminal nucleophile aminohydrolases (Ntn hydrolases)"/>
    <property type="match status" value="1"/>
</dbReference>
<dbReference type="EMBL" id="UINC01228519">
    <property type="protein sequence ID" value="SVE59865.1"/>
    <property type="molecule type" value="Genomic_DNA"/>
</dbReference>
<dbReference type="AlphaFoldDB" id="A0A383EUE2"/>
<evidence type="ECO:0000313" key="2">
    <source>
        <dbReference type="EMBL" id="SVE59865.1"/>
    </source>
</evidence>
<gene>
    <name evidence="2" type="ORF">METZ01_LOCUS512719</name>
</gene>
<keyword evidence="1" id="KW-0812">Transmembrane</keyword>
<dbReference type="InterPro" id="IPR029055">
    <property type="entry name" value="Ntn_hydrolases_N"/>
</dbReference>
<keyword evidence="1" id="KW-1133">Transmembrane helix</keyword>
<reference evidence="2" key="1">
    <citation type="submission" date="2018-05" db="EMBL/GenBank/DDBJ databases">
        <authorList>
            <person name="Lanie J.A."/>
            <person name="Ng W.-L."/>
            <person name="Kazmierczak K.M."/>
            <person name="Andrzejewski T.M."/>
            <person name="Davidsen T.M."/>
            <person name="Wayne K.J."/>
            <person name="Tettelin H."/>
            <person name="Glass J.I."/>
            <person name="Rusch D."/>
            <person name="Podicherti R."/>
            <person name="Tsui H.-C.T."/>
            <person name="Winkler M.E."/>
        </authorList>
    </citation>
    <scope>NUCLEOTIDE SEQUENCE</scope>
</reference>
<feature type="transmembrane region" description="Helical" evidence="1">
    <location>
        <begin position="7"/>
        <end position="26"/>
    </location>
</feature>
<feature type="non-terminal residue" evidence="2">
    <location>
        <position position="70"/>
    </location>
</feature>
<keyword evidence="1" id="KW-0472">Membrane</keyword>
<dbReference type="GO" id="GO:0016811">
    <property type="term" value="F:hydrolase activity, acting on carbon-nitrogen (but not peptide) bonds, in linear amides"/>
    <property type="evidence" value="ECO:0007669"/>
    <property type="project" value="InterPro"/>
</dbReference>